<evidence type="ECO:0000313" key="2">
    <source>
        <dbReference type="Proteomes" id="UP000886523"/>
    </source>
</evidence>
<organism evidence="1 2">
    <name type="scientific">Hydnum rufescens UP504</name>
    <dbReference type="NCBI Taxonomy" id="1448309"/>
    <lineage>
        <taxon>Eukaryota</taxon>
        <taxon>Fungi</taxon>
        <taxon>Dikarya</taxon>
        <taxon>Basidiomycota</taxon>
        <taxon>Agaricomycotina</taxon>
        <taxon>Agaricomycetes</taxon>
        <taxon>Cantharellales</taxon>
        <taxon>Hydnaceae</taxon>
        <taxon>Hydnum</taxon>
    </lineage>
</organism>
<protein>
    <submittedName>
        <fullName evidence="1">Uncharacterized protein</fullName>
    </submittedName>
</protein>
<gene>
    <name evidence="1" type="ORF">BS47DRAFT_193043</name>
</gene>
<comment type="caution">
    <text evidence="1">The sequence shown here is derived from an EMBL/GenBank/DDBJ whole genome shotgun (WGS) entry which is preliminary data.</text>
</comment>
<evidence type="ECO:0000313" key="1">
    <source>
        <dbReference type="EMBL" id="KAF9518732.1"/>
    </source>
</evidence>
<dbReference type="AlphaFoldDB" id="A0A9P6B7A2"/>
<keyword evidence="2" id="KW-1185">Reference proteome</keyword>
<dbReference type="EMBL" id="MU128922">
    <property type="protein sequence ID" value="KAF9518732.1"/>
    <property type="molecule type" value="Genomic_DNA"/>
</dbReference>
<reference evidence="1" key="1">
    <citation type="journal article" date="2020" name="Nat. Commun.">
        <title>Large-scale genome sequencing of mycorrhizal fungi provides insights into the early evolution of symbiotic traits.</title>
        <authorList>
            <person name="Miyauchi S."/>
            <person name="Kiss E."/>
            <person name="Kuo A."/>
            <person name="Drula E."/>
            <person name="Kohler A."/>
            <person name="Sanchez-Garcia M."/>
            <person name="Morin E."/>
            <person name="Andreopoulos B."/>
            <person name="Barry K.W."/>
            <person name="Bonito G."/>
            <person name="Buee M."/>
            <person name="Carver A."/>
            <person name="Chen C."/>
            <person name="Cichocki N."/>
            <person name="Clum A."/>
            <person name="Culley D."/>
            <person name="Crous P.W."/>
            <person name="Fauchery L."/>
            <person name="Girlanda M."/>
            <person name="Hayes R.D."/>
            <person name="Keri Z."/>
            <person name="LaButti K."/>
            <person name="Lipzen A."/>
            <person name="Lombard V."/>
            <person name="Magnuson J."/>
            <person name="Maillard F."/>
            <person name="Murat C."/>
            <person name="Nolan M."/>
            <person name="Ohm R.A."/>
            <person name="Pangilinan J."/>
            <person name="Pereira M.F."/>
            <person name="Perotto S."/>
            <person name="Peter M."/>
            <person name="Pfister S."/>
            <person name="Riley R."/>
            <person name="Sitrit Y."/>
            <person name="Stielow J.B."/>
            <person name="Szollosi G."/>
            <person name="Zifcakova L."/>
            <person name="Stursova M."/>
            <person name="Spatafora J.W."/>
            <person name="Tedersoo L."/>
            <person name="Vaario L.M."/>
            <person name="Yamada A."/>
            <person name="Yan M."/>
            <person name="Wang P."/>
            <person name="Xu J."/>
            <person name="Bruns T."/>
            <person name="Baldrian P."/>
            <person name="Vilgalys R."/>
            <person name="Dunand C."/>
            <person name="Henrissat B."/>
            <person name="Grigoriev I.V."/>
            <person name="Hibbett D."/>
            <person name="Nagy L.G."/>
            <person name="Martin F.M."/>
        </authorList>
    </citation>
    <scope>NUCLEOTIDE SEQUENCE</scope>
    <source>
        <strain evidence="1">UP504</strain>
    </source>
</reference>
<sequence>MQSFALHDGSQRHSHSSMILVCALFCSQSHHFSVTSMFSPLHHDLICTLTRASCPYSAL</sequence>
<accession>A0A9P6B7A2</accession>
<name>A0A9P6B7A2_9AGAM</name>
<proteinExistence type="predicted"/>
<dbReference type="Proteomes" id="UP000886523">
    <property type="component" value="Unassembled WGS sequence"/>
</dbReference>